<feature type="region of interest" description="Disordered" evidence="1">
    <location>
        <begin position="1"/>
        <end position="20"/>
    </location>
</feature>
<dbReference type="AlphaFoldDB" id="A0A2X0KKL4"/>
<organism evidence="2 3">
    <name type="scientific">Microbotryum saponariae</name>
    <dbReference type="NCBI Taxonomy" id="289078"/>
    <lineage>
        <taxon>Eukaryota</taxon>
        <taxon>Fungi</taxon>
        <taxon>Dikarya</taxon>
        <taxon>Basidiomycota</taxon>
        <taxon>Pucciniomycotina</taxon>
        <taxon>Microbotryomycetes</taxon>
        <taxon>Microbotryales</taxon>
        <taxon>Microbotryaceae</taxon>
        <taxon>Microbotryum</taxon>
    </lineage>
</organism>
<gene>
    <name evidence="2" type="ORF">BZ3500_MVSOF-1268-A1-R1_CHR5-2G07756</name>
</gene>
<dbReference type="OrthoDB" id="10261807at2759"/>
<evidence type="ECO:0000313" key="3">
    <source>
        <dbReference type="Proteomes" id="UP000249723"/>
    </source>
</evidence>
<evidence type="ECO:0000256" key="1">
    <source>
        <dbReference type="SAM" id="MobiDB-lite"/>
    </source>
</evidence>
<name>A0A2X0KKL4_9BASI</name>
<accession>A0A2X0KKL4</accession>
<reference evidence="3" key="1">
    <citation type="submission" date="2016-10" db="EMBL/GenBank/DDBJ databases">
        <authorList>
            <person name="Jeantristanb JTB J.-T."/>
            <person name="Ricardo R."/>
        </authorList>
    </citation>
    <scope>NUCLEOTIDE SEQUENCE [LARGE SCALE GENOMIC DNA]</scope>
</reference>
<dbReference type="EMBL" id="FMWP01000018">
    <property type="protein sequence ID" value="SCZ92278.1"/>
    <property type="molecule type" value="Genomic_DNA"/>
</dbReference>
<dbReference type="Proteomes" id="UP000249723">
    <property type="component" value="Unassembled WGS sequence"/>
</dbReference>
<evidence type="ECO:0000313" key="2">
    <source>
        <dbReference type="EMBL" id="SCZ92278.1"/>
    </source>
</evidence>
<keyword evidence="3" id="KW-1185">Reference proteome</keyword>
<proteinExistence type="predicted"/>
<sequence length="180" mass="20118">MSGSAVRSVHNAQGPAPIHSNTTVHASILEPGQSISYKLATTKEHNIAPPLAHCEHDQMPHRGAQLNPSRNQNLTEVNEVKKLVRKEGLLDSELEGTRRPIMERPRMRSLKPWPMVPRAFHTAIQSHVDNSLVLSDDSHSVYWTLKACDELLGEVAEQIMGGRLRLAGGHAFQWRKYALK</sequence>
<protein>
    <submittedName>
        <fullName evidence="2">BZ3500_MvSof-1268-A1-R1_Chr5-2g07756 protein</fullName>
    </submittedName>
</protein>